<protein>
    <submittedName>
        <fullName evidence="1">Uncharacterized protein</fullName>
    </submittedName>
</protein>
<sequence>MAIKAEYFLATPAPSGFCTLFEQAFFAPEEGTVMLLKGSAGSGKSTLLKKTAQMLEDMGLEVERIRCASSPDSLDGIICPKAKLAAFDATAPHVMEPVLPGAFERMVTLYDTVCDEALSEYRELLWKHQQEAEKYRTRAIRYLTAAGCLLDDAARTARCCTDEPKILRCADSLAKRYFTGKARKTGEKSVRLLEAVTPHGVVCLEQTVYALADTVVAVEDEWGAAAPILMQALCSLAQERGLDVIACHDCFSPQQLRHLIIPSLRLAFVTVGGVCPAPRRVSRTIHAKRFTNMDGIRARRNRLRFNRKSCRELLAQACEMLCESAVHHDEQERVYTRAMDTQALDAKTRQVMEQVRGYAADMR</sequence>
<comment type="caution">
    <text evidence="1">The sequence shown here is derived from an EMBL/GenBank/DDBJ whole genome shotgun (WGS) entry which is preliminary data.</text>
</comment>
<dbReference type="SUPFAM" id="SSF52540">
    <property type="entry name" value="P-loop containing nucleoside triphosphate hydrolases"/>
    <property type="match status" value="1"/>
</dbReference>
<dbReference type="EMBL" id="DWWA01000016">
    <property type="protein sequence ID" value="HJC71664.1"/>
    <property type="molecule type" value="Genomic_DNA"/>
</dbReference>
<accession>A0A9D2TIV9</accession>
<dbReference type="Proteomes" id="UP000823918">
    <property type="component" value="Unassembled WGS sequence"/>
</dbReference>
<reference evidence="1" key="1">
    <citation type="journal article" date="2021" name="PeerJ">
        <title>Extensive microbial diversity within the chicken gut microbiome revealed by metagenomics and culture.</title>
        <authorList>
            <person name="Gilroy R."/>
            <person name="Ravi A."/>
            <person name="Getino M."/>
            <person name="Pursley I."/>
            <person name="Horton D.L."/>
            <person name="Alikhan N.F."/>
            <person name="Baker D."/>
            <person name="Gharbi K."/>
            <person name="Hall N."/>
            <person name="Watson M."/>
            <person name="Adriaenssens E.M."/>
            <person name="Foster-Nyarko E."/>
            <person name="Jarju S."/>
            <person name="Secka A."/>
            <person name="Antonio M."/>
            <person name="Oren A."/>
            <person name="Chaudhuri R.R."/>
            <person name="La Ragione R."/>
            <person name="Hildebrand F."/>
            <person name="Pallen M.J."/>
        </authorList>
    </citation>
    <scope>NUCLEOTIDE SEQUENCE</scope>
    <source>
        <strain evidence="1">5933</strain>
    </source>
</reference>
<name>A0A9D2TIV9_9FIRM</name>
<organism evidence="1 2">
    <name type="scientific">Candidatus Ruthenibacterium merdavium</name>
    <dbReference type="NCBI Taxonomy" id="2838752"/>
    <lineage>
        <taxon>Bacteria</taxon>
        <taxon>Bacillati</taxon>
        <taxon>Bacillota</taxon>
        <taxon>Clostridia</taxon>
        <taxon>Eubacteriales</taxon>
        <taxon>Oscillospiraceae</taxon>
        <taxon>Ruthenibacterium</taxon>
    </lineage>
</organism>
<evidence type="ECO:0000313" key="1">
    <source>
        <dbReference type="EMBL" id="HJC71664.1"/>
    </source>
</evidence>
<reference evidence="1" key="2">
    <citation type="submission" date="2021-04" db="EMBL/GenBank/DDBJ databases">
        <authorList>
            <person name="Gilroy R."/>
        </authorList>
    </citation>
    <scope>NUCLEOTIDE SEQUENCE</scope>
    <source>
        <strain evidence="1">5933</strain>
    </source>
</reference>
<evidence type="ECO:0000313" key="2">
    <source>
        <dbReference type="Proteomes" id="UP000823918"/>
    </source>
</evidence>
<gene>
    <name evidence="1" type="ORF">H9698_02580</name>
</gene>
<dbReference type="InterPro" id="IPR027417">
    <property type="entry name" value="P-loop_NTPase"/>
</dbReference>
<proteinExistence type="predicted"/>
<dbReference type="AlphaFoldDB" id="A0A9D2TIV9"/>